<dbReference type="Proteomes" id="UP000219335">
    <property type="component" value="Unassembled WGS sequence"/>
</dbReference>
<evidence type="ECO:0000256" key="1">
    <source>
        <dbReference type="ARBA" id="ARBA00008857"/>
    </source>
</evidence>
<dbReference type="RefSeq" id="WP_097104966.1">
    <property type="nucleotide sequence ID" value="NZ_OCMU01000001.1"/>
</dbReference>
<evidence type="ECO:0000256" key="5">
    <source>
        <dbReference type="PROSITE-ProRule" id="PRU01248"/>
    </source>
</evidence>
<evidence type="ECO:0000256" key="3">
    <source>
        <dbReference type="ARBA" id="ARBA00023125"/>
    </source>
</evidence>
<dbReference type="PROSITE" id="PS51900">
    <property type="entry name" value="CB"/>
    <property type="match status" value="1"/>
</dbReference>
<dbReference type="GO" id="GO:0003677">
    <property type="term" value="F:DNA binding"/>
    <property type="evidence" value="ECO:0007669"/>
    <property type="project" value="UniProtKB-UniRule"/>
</dbReference>
<gene>
    <name evidence="8" type="ORF">SAMN06297164_1721</name>
</gene>
<dbReference type="InterPro" id="IPR010998">
    <property type="entry name" value="Integrase_recombinase_N"/>
</dbReference>
<dbReference type="InterPro" id="IPR050090">
    <property type="entry name" value="Tyrosine_recombinase_XerCD"/>
</dbReference>
<protein>
    <submittedName>
        <fullName evidence="8">Site-specific recombinase XerD</fullName>
    </submittedName>
</protein>
<dbReference type="PANTHER" id="PTHR30349">
    <property type="entry name" value="PHAGE INTEGRASE-RELATED"/>
    <property type="match status" value="1"/>
</dbReference>
<dbReference type="SUPFAM" id="SSF56349">
    <property type="entry name" value="DNA breaking-rejoining enzymes"/>
    <property type="match status" value="1"/>
</dbReference>
<evidence type="ECO:0000259" key="6">
    <source>
        <dbReference type="PROSITE" id="PS51898"/>
    </source>
</evidence>
<evidence type="ECO:0000313" key="9">
    <source>
        <dbReference type="Proteomes" id="UP000219335"/>
    </source>
</evidence>
<keyword evidence="4" id="KW-0233">DNA recombination</keyword>
<comment type="similarity">
    <text evidence="1">Belongs to the 'phage' integrase family.</text>
</comment>
<dbReference type="InterPro" id="IPR002104">
    <property type="entry name" value="Integrase_catalytic"/>
</dbReference>
<dbReference type="InterPro" id="IPR044068">
    <property type="entry name" value="CB"/>
</dbReference>
<evidence type="ECO:0000256" key="4">
    <source>
        <dbReference type="ARBA" id="ARBA00023172"/>
    </source>
</evidence>
<dbReference type="GO" id="GO:0015074">
    <property type="term" value="P:DNA integration"/>
    <property type="evidence" value="ECO:0007669"/>
    <property type="project" value="UniProtKB-KW"/>
</dbReference>
<proteinExistence type="inferred from homology"/>
<dbReference type="InterPro" id="IPR011010">
    <property type="entry name" value="DNA_brk_join_enz"/>
</dbReference>
<dbReference type="EMBL" id="OCMU01000001">
    <property type="protein sequence ID" value="SOD18537.1"/>
    <property type="molecule type" value="Genomic_DNA"/>
</dbReference>
<feature type="domain" description="Core-binding (CB)" evidence="7">
    <location>
        <begin position="6"/>
        <end position="96"/>
    </location>
</feature>
<sequence length="372" mass="43079">MHKHHPDNERIKHRYLSFLKEAMRQSEPTLDGVAKAIARFEDYNQYRDFKLFHHQQAIAFKKHLTEQINKQTGKKLSKSTVHSTCANLKKFFEWLARERGYKSRLQYSDAEYFNISNKDMRIATARRGKTAPTVEQIKHVIQLMPEHTDIERRNKALIAFTLLTGARDGALASIKLKHVNLIDGSVYQDAREVSTKFSKTFVTYFFPVGDDIRQIVMDWINYLKEQKLWGNDDPLFPMTEIGLNENKQFGAIGLKLKHWSTTAPIREIFKQAFNGAGLSYFNPHSFRNTLVKLGEVICKTPEEFKAWSQNLGHEGVMTTFLSYGQVAEHRQGEILKQLTRPNNNSKADPHELLRGMMQYFNDSGIKVPLTEK</sequence>
<dbReference type="GO" id="GO:0006310">
    <property type="term" value="P:DNA recombination"/>
    <property type="evidence" value="ECO:0007669"/>
    <property type="project" value="UniProtKB-KW"/>
</dbReference>
<accession>A0A286A9L8</accession>
<organism evidence="8 9">
    <name type="scientific">Nitrosomonas ureae</name>
    <dbReference type="NCBI Taxonomy" id="44577"/>
    <lineage>
        <taxon>Bacteria</taxon>
        <taxon>Pseudomonadati</taxon>
        <taxon>Pseudomonadota</taxon>
        <taxon>Betaproteobacteria</taxon>
        <taxon>Nitrosomonadales</taxon>
        <taxon>Nitrosomonadaceae</taxon>
        <taxon>Nitrosomonas</taxon>
    </lineage>
</organism>
<dbReference type="Pfam" id="PF00589">
    <property type="entry name" value="Phage_integrase"/>
    <property type="match status" value="1"/>
</dbReference>
<dbReference type="CDD" id="cd00397">
    <property type="entry name" value="DNA_BRE_C"/>
    <property type="match status" value="1"/>
</dbReference>
<reference evidence="8 9" key="1">
    <citation type="submission" date="2017-09" db="EMBL/GenBank/DDBJ databases">
        <authorList>
            <person name="Ehlers B."/>
            <person name="Leendertz F.H."/>
        </authorList>
    </citation>
    <scope>NUCLEOTIDE SEQUENCE [LARGE SCALE GENOMIC DNA]</scope>
    <source>
        <strain evidence="8 9">Nm42</strain>
    </source>
</reference>
<dbReference type="PANTHER" id="PTHR30349:SF41">
    <property type="entry name" value="INTEGRASE_RECOMBINASE PROTEIN MJ0367-RELATED"/>
    <property type="match status" value="1"/>
</dbReference>
<keyword evidence="3 5" id="KW-0238">DNA-binding</keyword>
<keyword evidence="2" id="KW-0229">DNA integration</keyword>
<dbReference type="Gene3D" id="1.10.150.130">
    <property type="match status" value="1"/>
</dbReference>
<dbReference type="AlphaFoldDB" id="A0A286A9L8"/>
<dbReference type="InterPro" id="IPR013762">
    <property type="entry name" value="Integrase-like_cat_sf"/>
</dbReference>
<evidence type="ECO:0000313" key="8">
    <source>
        <dbReference type="EMBL" id="SOD18537.1"/>
    </source>
</evidence>
<dbReference type="PROSITE" id="PS51898">
    <property type="entry name" value="TYR_RECOMBINASE"/>
    <property type="match status" value="1"/>
</dbReference>
<evidence type="ECO:0000256" key="2">
    <source>
        <dbReference type="ARBA" id="ARBA00022908"/>
    </source>
</evidence>
<name>A0A286A9L8_9PROT</name>
<feature type="domain" description="Tyr recombinase" evidence="6">
    <location>
        <begin position="127"/>
        <end position="336"/>
    </location>
</feature>
<dbReference type="Gene3D" id="1.10.443.10">
    <property type="entry name" value="Intergrase catalytic core"/>
    <property type="match status" value="1"/>
</dbReference>
<evidence type="ECO:0000259" key="7">
    <source>
        <dbReference type="PROSITE" id="PS51900"/>
    </source>
</evidence>